<dbReference type="GO" id="GO:0006508">
    <property type="term" value="P:proteolysis"/>
    <property type="evidence" value="ECO:0007669"/>
    <property type="project" value="InterPro"/>
</dbReference>
<feature type="domain" description="Peptidase S1" evidence="6">
    <location>
        <begin position="1"/>
        <end position="179"/>
    </location>
</feature>
<dbReference type="Pfam" id="PF00089">
    <property type="entry name" value="Trypsin"/>
    <property type="match status" value="1"/>
</dbReference>
<dbReference type="PROSITE" id="PS50240">
    <property type="entry name" value="TRYPSIN_DOM"/>
    <property type="match status" value="1"/>
</dbReference>
<keyword evidence="5" id="KW-0325">Glycoprotein</keyword>
<reference evidence="7 8" key="1">
    <citation type="journal article" date="2023" name="Arcadia Sci">
        <title>De novo assembly of a long-read Amblyomma americanum tick genome.</title>
        <authorList>
            <person name="Chou S."/>
            <person name="Poskanzer K.E."/>
            <person name="Rollins M."/>
            <person name="Thuy-Boun P.S."/>
        </authorList>
    </citation>
    <scope>NUCLEOTIDE SEQUENCE [LARGE SCALE GENOMIC DNA]</scope>
    <source>
        <strain evidence="7">F_SG_1</strain>
        <tissue evidence="7">Salivary glands</tissue>
    </source>
</reference>
<dbReference type="SUPFAM" id="SSF50494">
    <property type="entry name" value="Trypsin-like serine proteases"/>
    <property type="match status" value="1"/>
</dbReference>
<dbReference type="GO" id="GO:0004252">
    <property type="term" value="F:serine-type endopeptidase activity"/>
    <property type="evidence" value="ECO:0007669"/>
    <property type="project" value="InterPro"/>
</dbReference>
<dbReference type="EMBL" id="JARKHS020031301">
    <property type="protein sequence ID" value="KAK8761317.1"/>
    <property type="molecule type" value="Genomic_DNA"/>
</dbReference>
<comment type="subcellular location">
    <subcellularLocation>
        <location evidence="1">Secreted</location>
    </subcellularLocation>
</comment>
<accession>A0AAQ4DFS7</accession>
<dbReference type="InterPro" id="IPR009003">
    <property type="entry name" value="Peptidase_S1_PA"/>
</dbReference>
<evidence type="ECO:0000256" key="5">
    <source>
        <dbReference type="ARBA" id="ARBA00023180"/>
    </source>
</evidence>
<keyword evidence="2" id="KW-0964">Secreted</keyword>
<evidence type="ECO:0000256" key="3">
    <source>
        <dbReference type="ARBA" id="ARBA00022729"/>
    </source>
</evidence>
<dbReference type="PRINTS" id="PR00722">
    <property type="entry name" value="CHYMOTRYPSIN"/>
</dbReference>
<dbReference type="AlphaFoldDB" id="A0AAQ4DFS7"/>
<dbReference type="Gene3D" id="2.40.10.10">
    <property type="entry name" value="Trypsin-like serine proteases"/>
    <property type="match status" value="1"/>
</dbReference>
<dbReference type="PANTHER" id="PTHR24258">
    <property type="entry name" value="SERINE PROTEASE-RELATED"/>
    <property type="match status" value="1"/>
</dbReference>
<sequence length="185" mass="20590">MYGHTSLALSQRVGVRRALLHSGYNDQTLANDIALLELSREVEFTEHVQPACLPTERFPSLPGATGIVAGWGYTSDSVSGRRPHQNPYLLFVTQTIMSRNFCVTKMQGYYYNPSTTFCAYRHGYDACQGDSGGSLMILHDDRWYSVGIISYGVGCATPGVPGIYTDVTKYVPWLRRQLQAKRQGP</sequence>
<gene>
    <name evidence="7" type="ORF">V5799_027416</name>
</gene>
<protein>
    <recommendedName>
        <fullName evidence="6">Peptidase S1 domain-containing protein</fullName>
    </recommendedName>
</protein>
<dbReference type="Proteomes" id="UP001321473">
    <property type="component" value="Unassembled WGS sequence"/>
</dbReference>
<dbReference type="InterPro" id="IPR043504">
    <property type="entry name" value="Peptidase_S1_PA_chymotrypsin"/>
</dbReference>
<evidence type="ECO:0000313" key="8">
    <source>
        <dbReference type="Proteomes" id="UP001321473"/>
    </source>
</evidence>
<dbReference type="FunFam" id="2.40.10.10:FF:000054">
    <property type="entry name" value="Complement C1r subcomponent"/>
    <property type="match status" value="1"/>
</dbReference>
<proteinExistence type="predicted"/>
<dbReference type="PROSITE" id="PS00135">
    <property type="entry name" value="TRYPSIN_SER"/>
    <property type="match status" value="1"/>
</dbReference>
<evidence type="ECO:0000256" key="4">
    <source>
        <dbReference type="ARBA" id="ARBA00023157"/>
    </source>
</evidence>
<dbReference type="InterPro" id="IPR033116">
    <property type="entry name" value="TRYPSIN_SER"/>
</dbReference>
<keyword evidence="4" id="KW-1015">Disulfide bond</keyword>
<evidence type="ECO:0000313" key="7">
    <source>
        <dbReference type="EMBL" id="KAK8761317.1"/>
    </source>
</evidence>
<dbReference type="GO" id="GO:0005576">
    <property type="term" value="C:extracellular region"/>
    <property type="evidence" value="ECO:0007669"/>
    <property type="project" value="UniProtKB-SubCell"/>
</dbReference>
<dbReference type="PANTHER" id="PTHR24258:SF144">
    <property type="entry name" value="GH14088P"/>
    <property type="match status" value="1"/>
</dbReference>
<keyword evidence="3" id="KW-0732">Signal</keyword>
<organism evidence="7 8">
    <name type="scientific">Amblyomma americanum</name>
    <name type="common">Lone star tick</name>
    <dbReference type="NCBI Taxonomy" id="6943"/>
    <lineage>
        <taxon>Eukaryota</taxon>
        <taxon>Metazoa</taxon>
        <taxon>Ecdysozoa</taxon>
        <taxon>Arthropoda</taxon>
        <taxon>Chelicerata</taxon>
        <taxon>Arachnida</taxon>
        <taxon>Acari</taxon>
        <taxon>Parasitiformes</taxon>
        <taxon>Ixodida</taxon>
        <taxon>Ixodoidea</taxon>
        <taxon>Ixodidae</taxon>
        <taxon>Amblyomminae</taxon>
        <taxon>Amblyomma</taxon>
    </lineage>
</organism>
<evidence type="ECO:0000256" key="1">
    <source>
        <dbReference type="ARBA" id="ARBA00004613"/>
    </source>
</evidence>
<dbReference type="SMART" id="SM00020">
    <property type="entry name" value="Tryp_SPc"/>
    <property type="match status" value="1"/>
</dbReference>
<evidence type="ECO:0000259" key="6">
    <source>
        <dbReference type="PROSITE" id="PS50240"/>
    </source>
</evidence>
<evidence type="ECO:0000256" key="2">
    <source>
        <dbReference type="ARBA" id="ARBA00022525"/>
    </source>
</evidence>
<dbReference type="CDD" id="cd00190">
    <property type="entry name" value="Tryp_SPc"/>
    <property type="match status" value="1"/>
</dbReference>
<keyword evidence="8" id="KW-1185">Reference proteome</keyword>
<dbReference type="InterPro" id="IPR001254">
    <property type="entry name" value="Trypsin_dom"/>
</dbReference>
<name>A0AAQ4DFS7_AMBAM</name>
<comment type="caution">
    <text evidence="7">The sequence shown here is derived from an EMBL/GenBank/DDBJ whole genome shotgun (WGS) entry which is preliminary data.</text>
</comment>
<dbReference type="InterPro" id="IPR001314">
    <property type="entry name" value="Peptidase_S1A"/>
</dbReference>